<dbReference type="InterPro" id="IPR016181">
    <property type="entry name" value="Acyl_CoA_acyltransferase"/>
</dbReference>
<protein>
    <recommendedName>
        <fullName evidence="3">BioF2-like acetyltransferase domain-containing protein</fullName>
    </recommendedName>
</protein>
<name>A0A124G089_UNCT6</name>
<reference evidence="2" key="1">
    <citation type="journal article" date="2015" name="MBio">
        <title>Genome-Resolved Metagenomic Analysis Reveals Roles for Candidate Phyla and Other Microbial Community Members in Biogeochemical Transformations in Oil Reservoirs.</title>
        <authorList>
            <person name="Hu P."/>
            <person name="Tom L."/>
            <person name="Singh A."/>
            <person name="Thomas B.C."/>
            <person name="Baker B.J."/>
            <person name="Piceno Y.M."/>
            <person name="Andersen G.L."/>
            <person name="Banfield J.F."/>
        </authorList>
    </citation>
    <scope>NUCLEOTIDE SEQUENCE [LARGE SCALE GENOMIC DNA]</scope>
</reference>
<gene>
    <name evidence="1" type="ORF">XE03_1323</name>
</gene>
<accession>A0A124G089</accession>
<dbReference type="SUPFAM" id="SSF55729">
    <property type="entry name" value="Acyl-CoA N-acyltransferases (Nat)"/>
    <property type="match status" value="1"/>
</dbReference>
<dbReference type="Gene3D" id="3.40.630.30">
    <property type="match status" value="1"/>
</dbReference>
<dbReference type="AlphaFoldDB" id="A0A124G089"/>
<organism evidence="1 2">
    <name type="scientific">candidate division TA06 bacterium 34_109</name>
    <dbReference type="NCBI Taxonomy" id="1635277"/>
    <lineage>
        <taxon>Bacteria</taxon>
        <taxon>Bacteria division TA06</taxon>
    </lineage>
</organism>
<dbReference type="Proteomes" id="UP000053467">
    <property type="component" value="Unassembled WGS sequence"/>
</dbReference>
<proteinExistence type="predicted"/>
<evidence type="ECO:0008006" key="3">
    <source>
        <dbReference type="Google" id="ProtNLM"/>
    </source>
</evidence>
<evidence type="ECO:0000313" key="1">
    <source>
        <dbReference type="EMBL" id="KUK86725.1"/>
    </source>
</evidence>
<dbReference type="EMBL" id="LGGX01000013">
    <property type="protein sequence ID" value="KUK86725.1"/>
    <property type="molecule type" value="Genomic_DNA"/>
</dbReference>
<evidence type="ECO:0000313" key="2">
    <source>
        <dbReference type="Proteomes" id="UP000053467"/>
    </source>
</evidence>
<comment type="caution">
    <text evidence="1">The sequence shown here is derived from an EMBL/GenBank/DDBJ whole genome shotgun (WGS) entry which is preliminary data.</text>
</comment>
<sequence length="298" mass="35102">MKDIFFDENFIRFFKLSKIETDFFLYPFLLFEYKGYKSISSLGYQGVIVKKDYSENEIQDFYKKLDLFRKEKSIVTEFIRYNPFLGNSIVFPEKIASSTFFIVDVEKNPKEYFDNLPSRTRNSIKKAKECITVKRDRHVGILKGSLNYKNEFFYDEKSLKDLLNTPFTVKLSAFLDGEEVASSLFFYSKETSYYIANFSNDEGKKNGANTLLIYEFYRYCYENKIKFLGLGGGFKDGDSLSFFKNQFSTRKTEIFHSKFIFDRKAYQKLSENIDGNYFPPYLKDVNLLKLSNTCSESD</sequence>